<dbReference type="SMART" id="SM00332">
    <property type="entry name" value="PP2Cc"/>
    <property type="match status" value="1"/>
</dbReference>
<evidence type="ECO:0000256" key="2">
    <source>
        <dbReference type="ARBA" id="ARBA00013081"/>
    </source>
</evidence>
<dbReference type="STRING" id="1508404.JMA_16340"/>
<evidence type="ECO:0000256" key="6">
    <source>
        <dbReference type="ARBA" id="ARBA00023211"/>
    </source>
</evidence>
<dbReference type="Proteomes" id="UP000031449">
    <property type="component" value="Chromosome"/>
</dbReference>
<comment type="catalytic activity">
    <reaction evidence="8">
        <text>O-phospho-L-threonyl-[protein] + H2O = L-threonyl-[protein] + phosphate</text>
        <dbReference type="Rhea" id="RHEA:47004"/>
        <dbReference type="Rhea" id="RHEA-COMP:11060"/>
        <dbReference type="Rhea" id="RHEA-COMP:11605"/>
        <dbReference type="ChEBI" id="CHEBI:15377"/>
        <dbReference type="ChEBI" id="CHEBI:30013"/>
        <dbReference type="ChEBI" id="CHEBI:43474"/>
        <dbReference type="ChEBI" id="CHEBI:61977"/>
        <dbReference type="EC" id="3.1.3.16"/>
    </reaction>
</comment>
<dbReference type="Pfam" id="PF13672">
    <property type="entry name" value="PP2C_2"/>
    <property type="match status" value="1"/>
</dbReference>
<keyword evidence="6" id="KW-0464">Manganese</keyword>
<dbReference type="EC" id="3.1.3.16" evidence="2"/>
<dbReference type="NCBIfam" id="NF033484">
    <property type="entry name" value="Stp1_PP2C_phos"/>
    <property type="match status" value="1"/>
</dbReference>
<dbReference type="Gene3D" id="3.60.40.10">
    <property type="entry name" value="PPM-type phosphatase domain"/>
    <property type="match status" value="1"/>
</dbReference>
<evidence type="ECO:0000256" key="7">
    <source>
        <dbReference type="ARBA" id="ARBA00047761"/>
    </source>
</evidence>
<dbReference type="PANTHER" id="PTHR47992">
    <property type="entry name" value="PROTEIN PHOSPHATASE"/>
    <property type="match status" value="1"/>
</dbReference>
<dbReference type="InterPro" id="IPR001932">
    <property type="entry name" value="PPM-type_phosphatase-like_dom"/>
</dbReference>
<proteinExistence type="predicted"/>
<dbReference type="KEGG" id="jeo:JMA_16340"/>
<reference evidence="10 11" key="1">
    <citation type="submission" date="2014-08" db="EMBL/GenBank/DDBJ databases">
        <title>Complete genome of a marine bacteria Jeotgalibacillus malaysiensis.</title>
        <authorList>
            <person name="Yaakop A.S."/>
            <person name="Chan K.-G."/>
            <person name="Goh K.M."/>
        </authorList>
    </citation>
    <scope>NUCLEOTIDE SEQUENCE [LARGE SCALE GENOMIC DNA]</scope>
    <source>
        <strain evidence="10 11">D5</strain>
    </source>
</reference>
<dbReference type="SMART" id="SM00331">
    <property type="entry name" value="PP2C_SIG"/>
    <property type="match status" value="1"/>
</dbReference>
<feature type="domain" description="PPM-type phosphatase" evidence="9">
    <location>
        <begin position="2"/>
        <end position="241"/>
    </location>
</feature>
<dbReference type="CDD" id="cd00143">
    <property type="entry name" value="PP2Cc"/>
    <property type="match status" value="1"/>
</dbReference>
<dbReference type="InterPro" id="IPR036457">
    <property type="entry name" value="PPM-type-like_dom_sf"/>
</dbReference>
<organism evidence="10 11">
    <name type="scientific">Jeotgalibacillus malaysiensis</name>
    <dbReference type="NCBI Taxonomy" id="1508404"/>
    <lineage>
        <taxon>Bacteria</taxon>
        <taxon>Bacillati</taxon>
        <taxon>Bacillota</taxon>
        <taxon>Bacilli</taxon>
        <taxon>Bacillales</taxon>
        <taxon>Caryophanaceae</taxon>
        <taxon>Jeotgalibacillus</taxon>
    </lineage>
</organism>
<evidence type="ECO:0000256" key="4">
    <source>
        <dbReference type="ARBA" id="ARBA00022801"/>
    </source>
</evidence>
<keyword evidence="11" id="KW-1185">Reference proteome</keyword>
<accession>A0A0B5ALG6</accession>
<evidence type="ECO:0000256" key="3">
    <source>
        <dbReference type="ARBA" id="ARBA00022723"/>
    </source>
</evidence>
<keyword evidence="5" id="KW-0904">Protein phosphatase</keyword>
<dbReference type="AlphaFoldDB" id="A0A0B5ALG6"/>
<dbReference type="GO" id="GO:0004722">
    <property type="term" value="F:protein serine/threonine phosphatase activity"/>
    <property type="evidence" value="ECO:0007669"/>
    <property type="project" value="UniProtKB-EC"/>
</dbReference>
<keyword evidence="4 10" id="KW-0378">Hydrolase</keyword>
<comment type="catalytic activity">
    <reaction evidence="7">
        <text>O-phospho-L-seryl-[protein] + H2O = L-seryl-[protein] + phosphate</text>
        <dbReference type="Rhea" id="RHEA:20629"/>
        <dbReference type="Rhea" id="RHEA-COMP:9863"/>
        <dbReference type="Rhea" id="RHEA-COMP:11604"/>
        <dbReference type="ChEBI" id="CHEBI:15377"/>
        <dbReference type="ChEBI" id="CHEBI:29999"/>
        <dbReference type="ChEBI" id="CHEBI:43474"/>
        <dbReference type="ChEBI" id="CHEBI:83421"/>
        <dbReference type="EC" id="3.1.3.16"/>
    </reaction>
</comment>
<dbReference type="FunFam" id="3.60.40.10:FF:000002">
    <property type="entry name" value="Serine/threonine phosphatase stp"/>
    <property type="match status" value="1"/>
</dbReference>
<dbReference type="EMBL" id="CP009416">
    <property type="protein sequence ID" value="AJD90951.1"/>
    <property type="molecule type" value="Genomic_DNA"/>
</dbReference>
<dbReference type="HOGENOM" id="CLU_034545_4_1_9"/>
<evidence type="ECO:0000256" key="8">
    <source>
        <dbReference type="ARBA" id="ARBA00048336"/>
    </source>
</evidence>
<evidence type="ECO:0000256" key="1">
    <source>
        <dbReference type="ARBA" id="ARBA00001936"/>
    </source>
</evidence>
<dbReference type="BioCyc" id="JESP1508404:G14D9-10889-MONOMER"/>
<dbReference type="GO" id="GO:0046872">
    <property type="term" value="F:metal ion binding"/>
    <property type="evidence" value="ECO:0007669"/>
    <property type="project" value="UniProtKB-KW"/>
</dbReference>
<gene>
    <name evidence="10" type="ORF">JMA_16340</name>
</gene>
<dbReference type="SUPFAM" id="SSF81606">
    <property type="entry name" value="PP2C-like"/>
    <property type="match status" value="1"/>
</dbReference>
<comment type="cofactor">
    <cofactor evidence="1">
        <name>Mn(2+)</name>
        <dbReference type="ChEBI" id="CHEBI:29035"/>
    </cofactor>
</comment>
<dbReference type="InterPro" id="IPR015655">
    <property type="entry name" value="PP2C"/>
</dbReference>
<name>A0A0B5ALG6_9BACL</name>
<dbReference type="OrthoDB" id="9801841at2"/>
<evidence type="ECO:0000313" key="10">
    <source>
        <dbReference type="EMBL" id="AJD90951.1"/>
    </source>
</evidence>
<dbReference type="PROSITE" id="PS51746">
    <property type="entry name" value="PPM_2"/>
    <property type="match status" value="1"/>
</dbReference>
<evidence type="ECO:0000313" key="11">
    <source>
        <dbReference type="Proteomes" id="UP000031449"/>
    </source>
</evidence>
<sequence length="251" mass="27075">MEAVFKSDRGKIRKLNEDAGGIFRNHYAVLAVVADGMGGHRAGDVASEMTVKLVEKKWQELSSELKAGAAEDWLRQTVEEVNAELYQYAERHPECNGMGTTLVAAICTHDFISIAHIGDSRGYVIDQSRVVQMTEDDSFVNALVQSGEISKEDAEQHPKKNLLLKALGTKGKADPSIKTIIPEHGTLLLLCSDGLSNKVSEDEIAAAAAQKLPLDEMAESLIRLANDHGGEDNITLAAVKVLLPGEGGETL</sequence>
<protein>
    <recommendedName>
        <fullName evidence="2">protein-serine/threonine phosphatase</fullName>
        <ecNumber evidence="2">3.1.3.16</ecNumber>
    </recommendedName>
</protein>
<evidence type="ECO:0000259" key="9">
    <source>
        <dbReference type="PROSITE" id="PS51746"/>
    </source>
</evidence>
<evidence type="ECO:0000256" key="5">
    <source>
        <dbReference type="ARBA" id="ARBA00022912"/>
    </source>
</evidence>
<keyword evidence="3" id="KW-0479">Metal-binding</keyword>